<feature type="transmembrane region" description="Helical" evidence="1">
    <location>
        <begin position="135"/>
        <end position="154"/>
    </location>
</feature>
<sequence length="213" mass="24911">MRHPEASFAWAGSFMSIIFFVIVNFLTSPSHIWFIYPAFFLLLWPVSLHLITKAAYKIHSVFCSFLLIILLATINFLYSPEHPWFLYACYPVLWWPIFMYLGKYSASVSVAVAGSFVTIAYYTFLNAVISPVYPWAVFPAFAVLWWPLATFFARRKRFFQLSVWGSALTIGFFIFVNQVSTPDNIWAVYPIFTILWWPLTMYFFSFKRKNPAC</sequence>
<proteinExistence type="predicted"/>
<evidence type="ECO:0000313" key="2">
    <source>
        <dbReference type="EMBL" id="SDZ25665.1"/>
    </source>
</evidence>
<gene>
    <name evidence="2" type="ORF">SAMN05421736_108127</name>
</gene>
<organism evidence="2 3">
    <name type="scientific">Evansella caseinilytica</name>
    <dbReference type="NCBI Taxonomy" id="1503961"/>
    <lineage>
        <taxon>Bacteria</taxon>
        <taxon>Bacillati</taxon>
        <taxon>Bacillota</taxon>
        <taxon>Bacilli</taxon>
        <taxon>Bacillales</taxon>
        <taxon>Bacillaceae</taxon>
        <taxon>Evansella</taxon>
    </lineage>
</organism>
<evidence type="ECO:0000313" key="3">
    <source>
        <dbReference type="Proteomes" id="UP000198935"/>
    </source>
</evidence>
<feature type="transmembrane region" description="Helical" evidence="1">
    <location>
        <begin position="58"/>
        <end position="78"/>
    </location>
</feature>
<dbReference type="EMBL" id="FNPI01000008">
    <property type="protein sequence ID" value="SDZ25665.1"/>
    <property type="molecule type" value="Genomic_DNA"/>
</dbReference>
<reference evidence="3" key="1">
    <citation type="submission" date="2016-10" db="EMBL/GenBank/DDBJ databases">
        <authorList>
            <person name="Varghese N."/>
            <person name="Submissions S."/>
        </authorList>
    </citation>
    <scope>NUCLEOTIDE SEQUENCE [LARGE SCALE GENOMIC DNA]</scope>
    <source>
        <strain evidence="3">SP</strain>
    </source>
</reference>
<accession>A0A1H3RJX7</accession>
<evidence type="ECO:0000256" key="1">
    <source>
        <dbReference type="SAM" id="Phobius"/>
    </source>
</evidence>
<dbReference type="STRING" id="1503961.SAMN05421736_108127"/>
<name>A0A1H3RJX7_9BACI</name>
<dbReference type="OrthoDB" id="2360867at2"/>
<dbReference type="Proteomes" id="UP000198935">
    <property type="component" value="Unassembled WGS sequence"/>
</dbReference>
<keyword evidence="3" id="KW-1185">Reference proteome</keyword>
<keyword evidence="1" id="KW-0812">Transmembrane</keyword>
<feature type="transmembrane region" description="Helical" evidence="1">
    <location>
        <begin position="84"/>
        <end position="101"/>
    </location>
</feature>
<feature type="transmembrane region" description="Helical" evidence="1">
    <location>
        <begin position="161"/>
        <end position="179"/>
    </location>
</feature>
<dbReference type="AlphaFoldDB" id="A0A1H3RJX7"/>
<keyword evidence="1" id="KW-0472">Membrane</keyword>
<feature type="transmembrane region" description="Helical" evidence="1">
    <location>
        <begin position="185"/>
        <end position="204"/>
    </location>
</feature>
<feature type="transmembrane region" description="Helical" evidence="1">
    <location>
        <begin position="108"/>
        <end position="129"/>
    </location>
</feature>
<keyword evidence="1" id="KW-1133">Transmembrane helix</keyword>
<feature type="transmembrane region" description="Helical" evidence="1">
    <location>
        <begin position="32"/>
        <end position="51"/>
    </location>
</feature>
<protein>
    <submittedName>
        <fullName evidence="2">Uncharacterized protein</fullName>
    </submittedName>
</protein>
<feature type="transmembrane region" description="Helical" evidence="1">
    <location>
        <begin position="7"/>
        <end position="26"/>
    </location>
</feature>